<feature type="compositionally biased region" description="Low complexity" evidence="1">
    <location>
        <begin position="126"/>
        <end position="143"/>
    </location>
</feature>
<feature type="compositionally biased region" description="Basic and acidic residues" evidence="1">
    <location>
        <begin position="110"/>
        <end position="119"/>
    </location>
</feature>
<organism evidence="2 3">
    <name type="scientific">Goodea atripinnis</name>
    <dbReference type="NCBI Taxonomy" id="208336"/>
    <lineage>
        <taxon>Eukaryota</taxon>
        <taxon>Metazoa</taxon>
        <taxon>Chordata</taxon>
        <taxon>Craniata</taxon>
        <taxon>Vertebrata</taxon>
        <taxon>Euteleostomi</taxon>
        <taxon>Actinopterygii</taxon>
        <taxon>Neopterygii</taxon>
        <taxon>Teleostei</taxon>
        <taxon>Neoteleostei</taxon>
        <taxon>Acanthomorphata</taxon>
        <taxon>Ovalentaria</taxon>
        <taxon>Atherinomorphae</taxon>
        <taxon>Cyprinodontiformes</taxon>
        <taxon>Goodeidae</taxon>
        <taxon>Goodea</taxon>
    </lineage>
</organism>
<gene>
    <name evidence="2" type="ORF">GOODEAATRI_018591</name>
</gene>
<feature type="non-terminal residue" evidence="2">
    <location>
        <position position="1"/>
    </location>
</feature>
<feature type="compositionally biased region" description="Polar residues" evidence="1">
    <location>
        <begin position="49"/>
        <end position="61"/>
    </location>
</feature>
<feature type="region of interest" description="Disordered" evidence="1">
    <location>
        <begin position="22"/>
        <end position="162"/>
    </location>
</feature>
<sequence length="162" mass="17543">LRSALLQSVSFRQSRGWHRSISILSSSSSRATSPASADARLSQGKKSDSNIQGIKLSSTMGPFQEYEEKKSPEKGSPRSRIPRLVLHRFRPKDKGSPLSDSLLSEEDGKECDISSEHSKRTISTNSFCSGSEADFSSSSSTGSLKTKEILTSSLVGKKASSR</sequence>
<feature type="compositionally biased region" description="Low complexity" evidence="1">
    <location>
        <begin position="22"/>
        <end position="40"/>
    </location>
</feature>
<feature type="non-terminal residue" evidence="2">
    <location>
        <position position="162"/>
    </location>
</feature>
<comment type="caution">
    <text evidence="2">The sequence shown here is derived from an EMBL/GenBank/DDBJ whole genome shotgun (WGS) entry which is preliminary data.</text>
</comment>
<dbReference type="Proteomes" id="UP001476798">
    <property type="component" value="Unassembled WGS sequence"/>
</dbReference>
<keyword evidence="3" id="KW-1185">Reference proteome</keyword>
<proteinExistence type="predicted"/>
<accession>A0ABV0NLB1</accession>
<evidence type="ECO:0000313" key="3">
    <source>
        <dbReference type="Proteomes" id="UP001476798"/>
    </source>
</evidence>
<dbReference type="EMBL" id="JAHRIO010041571">
    <property type="protein sequence ID" value="MEQ2172190.1"/>
    <property type="molecule type" value="Genomic_DNA"/>
</dbReference>
<reference evidence="2 3" key="1">
    <citation type="submission" date="2021-06" db="EMBL/GenBank/DDBJ databases">
        <authorList>
            <person name="Palmer J.M."/>
        </authorList>
    </citation>
    <scope>NUCLEOTIDE SEQUENCE [LARGE SCALE GENOMIC DNA]</scope>
    <source>
        <strain evidence="2 3">GA_2019</strain>
        <tissue evidence="2">Muscle</tissue>
    </source>
</reference>
<protein>
    <submittedName>
        <fullName evidence="2">Uncharacterized protein</fullName>
    </submittedName>
</protein>
<evidence type="ECO:0000256" key="1">
    <source>
        <dbReference type="SAM" id="MobiDB-lite"/>
    </source>
</evidence>
<evidence type="ECO:0000313" key="2">
    <source>
        <dbReference type="EMBL" id="MEQ2172190.1"/>
    </source>
</evidence>
<name>A0ABV0NLB1_9TELE</name>
<feature type="compositionally biased region" description="Basic and acidic residues" evidence="1">
    <location>
        <begin position="66"/>
        <end position="76"/>
    </location>
</feature>